<proteinExistence type="predicted"/>
<dbReference type="EMBL" id="MU863624">
    <property type="protein sequence ID" value="KAK4106201.1"/>
    <property type="molecule type" value="Genomic_DNA"/>
</dbReference>
<keyword evidence="1" id="KW-0472">Membrane</keyword>
<accession>A0AAN6QEY1</accession>
<organism evidence="2 3">
    <name type="scientific">Parathielavia hyrcaniae</name>
    <dbReference type="NCBI Taxonomy" id="113614"/>
    <lineage>
        <taxon>Eukaryota</taxon>
        <taxon>Fungi</taxon>
        <taxon>Dikarya</taxon>
        <taxon>Ascomycota</taxon>
        <taxon>Pezizomycotina</taxon>
        <taxon>Sordariomycetes</taxon>
        <taxon>Sordariomycetidae</taxon>
        <taxon>Sordariales</taxon>
        <taxon>Chaetomiaceae</taxon>
        <taxon>Parathielavia</taxon>
    </lineage>
</organism>
<evidence type="ECO:0000313" key="2">
    <source>
        <dbReference type="EMBL" id="KAK4106201.1"/>
    </source>
</evidence>
<reference evidence="2" key="2">
    <citation type="submission" date="2023-05" db="EMBL/GenBank/DDBJ databases">
        <authorList>
            <consortium name="Lawrence Berkeley National Laboratory"/>
            <person name="Steindorff A."/>
            <person name="Hensen N."/>
            <person name="Bonometti L."/>
            <person name="Westerberg I."/>
            <person name="Brannstrom I.O."/>
            <person name="Guillou S."/>
            <person name="Cros-Aarteil S."/>
            <person name="Calhoun S."/>
            <person name="Haridas S."/>
            <person name="Kuo A."/>
            <person name="Mondo S."/>
            <person name="Pangilinan J."/>
            <person name="Riley R."/>
            <person name="Labutti K."/>
            <person name="Andreopoulos B."/>
            <person name="Lipzen A."/>
            <person name="Chen C."/>
            <person name="Yanf M."/>
            <person name="Daum C."/>
            <person name="Ng V."/>
            <person name="Clum A."/>
            <person name="Ohm R."/>
            <person name="Martin F."/>
            <person name="Silar P."/>
            <person name="Natvig D."/>
            <person name="Lalanne C."/>
            <person name="Gautier V."/>
            <person name="Ament-Velasquez S.L."/>
            <person name="Kruys A."/>
            <person name="Hutchinson M.I."/>
            <person name="Powell A.J."/>
            <person name="Barry K."/>
            <person name="Miller A.N."/>
            <person name="Grigoriev I.V."/>
            <person name="Debuchy R."/>
            <person name="Gladieux P."/>
            <person name="Thoren M.H."/>
            <person name="Johannesson H."/>
        </authorList>
    </citation>
    <scope>NUCLEOTIDE SEQUENCE</scope>
    <source>
        <strain evidence="2">CBS 757.83</strain>
    </source>
</reference>
<dbReference type="Proteomes" id="UP001305647">
    <property type="component" value="Unassembled WGS sequence"/>
</dbReference>
<feature type="transmembrane region" description="Helical" evidence="1">
    <location>
        <begin position="42"/>
        <end position="62"/>
    </location>
</feature>
<reference evidence="2" key="1">
    <citation type="journal article" date="2023" name="Mol. Phylogenet. Evol.">
        <title>Genome-scale phylogeny and comparative genomics of the fungal order Sordariales.</title>
        <authorList>
            <person name="Hensen N."/>
            <person name="Bonometti L."/>
            <person name="Westerberg I."/>
            <person name="Brannstrom I.O."/>
            <person name="Guillou S."/>
            <person name="Cros-Aarteil S."/>
            <person name="Calhoun S."/>
            <person name="Haridas S."/>
            <person name="Kuo A."/>
            <person name="Mondo S."/>
            <person name="Pangilinan J."/>
            <person name="Riley R."/>
            <person name="LaButti K."/>
            <person name="Andreopoulos B."/>
            <person name="Lipzen A."/>
            <person name="Chen C."/>
            <person name="Yan M."/>
            <person name="Daum C."/>
            <person name="Ng V."/>
            <person name="Clum A."/>
            <person name="Steindorff A."/>
            <person name="Ohm R.A."/>
            <person name="Martin F."/>
            <person name="Silar P."/>
            <person name="Natvig D.O."/>
            <person name="Lalanne C."/>
            <person name="Gautier V."/>
            <person name="Ament-Velasquez S.L."/>
            <person name="Kruys A."/>
            <person name="Hutchinson M.I."/>
            <person name="Powell A.J."/>
            <person name="Barry K."/>
            <person name="Miller A.N."/>
            <person name="Grigoriev I.V."/>
            <person name="Debuchy R."/>
            <person name="Gladieux P."/>
            <person name="Hiltunen Thoren M."/>
            <person name="Johannesson H."/>
        </authorList>
    </citation>
    <scope>NUCLEOTIDE SEQUENCE</scope>
    <source>
        <strain evidence="2">CBS 757.83</strain>
    </source>
</reference>
<evidence type="ECO:0000313" key="3">
    <source>
        <dbReference type="Proteomes" id="UP001305647"/>
    </source>
</evidence>
<evidence type="ECO:0000256" key="1">
    <source>
        <dbReference type="SAM" id="Phobius"/>
    </source>
</evidence>
<keyword evidence="3" id="KW-1185">Reference proteome</keyword>
<sequence length="195" mass="21962">MDSAVRTDGLEIPSRQSRCFKPCAALTFHSRHGTSKSACHHYLVLSINSALTISLCLFKLILSSPGSRDPNSMWLCFSGRPFVPAQNDAGSLVPVTMAFLTLGNVVFMALSTTLFYARQVSILCSRLLHRWAVYKEEQSLNNRIVPRSVQFSLDTRFFTFVWSSPAELLLELTQSYCFFTIRRPPLLSFIPSQDT</sequence>
<keyword evidence="1" id="KW-1133">Transmembrane helix</keyword>
<feature type="transmembrane region" description="Helical" evidence="1">
    <location>
        <begin position="97"/>
        <end position="117"/>
    </location>
</feature>
<dbReference type="AlphaFoldDB" id="A0AAN6QEY1"/>
<name>A0AAN6QEY1_9PEZI</name>
<comment type="caution">
    <text evidence="2">The sequence shown here is derived from an EMBL/GenBank/DDBJ whole genome shotgun (WGS) entry which is preliminary data.</text>
</comment>
<keyword evidence="1" id="KW-0812">Transmembrane</keyword>
<gene>
    <name evidence="2" type="ORF">N658DRAFT_490803</name>
</gene>
<protein>
    <submittedName>
        <fullName evidence="2">Uncharacterized protein</fullName>
    </submittedName>
</protein>